<accession>A0A182XQC1</accession>
<dbReference type="VEuPathDB" id="VectorBase:AQUA014066"/>
<dbReference type="AlphaFoldDB" id="A0A182XQC1"/>
<proteinExistence type="predicted"/>
<protein>
    <submittedName>
        <fullName evidence="2">Uncharacterized protein</fullName>
    </submittedName>
</protein>
<evidence type="ECO:0000313" key="2">
    <source>
        <dbReference type="EnsemblMetazoa" id="AQUA014066-PA"/>
    </source>
</evidence>
<feature type="region of interest" description="Disordered" evidence="1">
    <location>
        <begin position="64"/>
        <end position="97"/>
    </location>
</feature>
<evidence type="ECO:0000313" key="3">
    <source>
        <dbReference type="Proteomes" id="UP000076407"/>
    </source>
</evidence>
<dbReference type="STRING" id="34691.A0A182XQC1"/>
<organism evidence="2 3">
    <name type="scientific">Anopheles quadriannulatus</name>
    <name type="common">Mosquito</name>
    <dbReference type="NCBI Taxonomy" id="34691"/>
    <lineage>
        <taxon>Eukaryota</taxon>
        <taxon>Metazoa</taxon>
        <taxon>Ecdysozoa</taxon>
        <taxon>Arthropoda</taxon>
        <taxon>Hexapoda</taxon>
        <taxon>Insecta</taxon>
        <taxon>Pterygota</taxon>
        <taxon>Neoptera</taxon>
        <taxon>Endopterygota</taxon>
        <taxon>Diptera</taxon>
        <taxon>Nematocera</taxon>
        <taxon>Culicoidea</taxon>
        <taxon>Culicidae</taxon>
        <taxon>Anophelinae</taxon>
        <taxon>Anopheles</taxon>
    </lineage>
</organism>
<dbReference type="Proteomes" id="UP000076407">
    <property type="component" value="Unassembled WGS sequence"/>
</dbReference>
<name>A0A182XQC1_ANOQN</name>
<evidence type="ECO:0000256" key="1">
    <source>
        <dbReference type="SAM" id="MobiDB-lite"/>
    </source>
</evidence>
<reference evidence="2" key="1">
    <citation type="submission" date="2020-05" db="UniProtKB">
        <authorList>
            <consortium name="EnsemblMetazoa"/>
        </authorList>
    </citation>
    <scope>IDENTIFICATION</scope>
    <source>
        <strain evidence="2">SANGQUA</strain>
    </source>
</reference>
<sequence length="287" mass="31120">MRTKANVRFLAKVVDLTQQDQLLPTVIVEPSTVTQITERINSTNAKHAKDVMTNAAGKVHKVYTKKHQSSAGKTPSLKRTKRTVTGRPDGDPLQPPPLAPIGPPGGLYRMDLTQLITQKLRAMQAIQRMRQDIHGSNSNSGGNNVVSYDHHLQNSWPNRQQNTMMAHSSSNVLGGPWMAHVGDGGGAMPNCCSVPGCQQAAVSIPASVRTGLRTPMTHQPAAGRQFSIFHSVELLAQSSLPYCFGKGEEQLTGTVQGYCCEGRSYGYRKGTFDPPNHGPGHVVHERA</sequence>
<dbReference type="EnsemblMetazoa" id="AQUA014066-RA">
    <property type="protein sequence ID" value="AQUA014066-PA"/>
    <property type="gene ID" value="AQUA014066"/>
</dbReference>
<keyword evidence="3" id="KW-1185">Reference proteome</keyword>